<proteinExistence type="predicted"/>
<sequence>MAENPGETFHGDFFNVVTCGFNIGMRLEGQQNYGPDDRCGDLLGELTHCKGIVFPPWEGQA</sequence>
<reference evidence="1 2" key="1">
    <citation type="submission" date="2019-09" db="EMBL/GenBank/DDBJ databases">
        <authorList>
            <person name="Chandra G."/>
            <person name="Truman W A."/>
        </authorList>
    </citation>
    <scope>NUCLEOTIDE SEQUENCE [LARGE SCALE GENOMIC DNA]</scope>
    <source>
        <strain evidence="1">PS673</strain>
    </source>
</reference>
<name>A0A5E6RKL5_PSEFL</name>
<protein>
    <submittedName>
        <fullName evidence="1">Uncharacterized protein</fullName>
    </submittedName>
</protein>
<organism evidence="1 2">
    <name type="scientific">Pseudomonas fluorescens</name>
    <dbReference type="NCBI Taxonomy" id="294"/>
    <lineage>
        <taxon>Bacteria</taxon>
        <taxon>Pseudomonadati</taxon>
        <taxon>Pseudomonadota</taxon>
        <taxon>Gammaproteobacteria</taxon>
        <taxon>Pseudomonadales</taxon>
        <taxon>Pseudomonadaceae</taxon>
        <taxon>Pseudomonas</taxon>
    </lineage>
</organism>
<dbReference type="Proteomes" id="UP000344274">
    <property type="component" value="Unassembled WGS sequence"/>
</dbReference>
<accession>A0A5E6RKL5</accession>
<dbReference type="AlphaFoldDB" id="A0A5E6RKL5"/>
<dbReference type="EMBL" id="CABVHB010000009">
    <property type="protein sequence ID" value="VVM69227.1"/>
    <property type="molecule type" value="Genomic_DNA"/>
</dbReference>
<gene>
    <name evidence="1" type="ORF">PS673_01687</name>
</gene>
<evidence type="ECO:0000313" key="1">
    <source>
        <dbReference type="EMBL" id="VVM69227.1"/>
    </source>
</evidence>
<evidence type="ECO:0000313" key="2">
    <source>
        <dbReference type="Proteomes" id="UP000344274"/>
    </source>
</evidence>